<comment type="caution">
    <text evidence="4">The sequence shown here is derived from an EMBL/GenBank/DDBJ whole genome shotgun (WGS) entry which is preliminary data.</text>
</comment>
<dbReference type="Gene3D" id="3.30.70.360">
    <property type="match status" value="1"/>
</dbReference>
<dbReference type="SUPFAM" id="SSF55031">
    <property type="entry name" value="Bacterial exopeptidase dimerisation domain"/>
    <property type="match status" value="1"/>
</dbReference>
<dbReference type="InterPro" id="IPR001261">
    <property type="entry name" value="ArgE/DapE_CS"/>
</dbReference>
<dbReference type="PANTHER" id="PTHR32494:SF5">
    <property type="entry name" value="ALLANTOATE AMIDOHYDROLASE"/>
    <property type="match status" value="1"/>
</dbReference>
<dbReference type="Proteomes" id="UP001524478">
    <property type="component" value="Unassembled WGS sequence"/>
</dbReference>
<dbReference type="NCBIfam" id="TIGR01879">
    <property type="entry name" value="hydantase"/>
    <property type="match status" value="1"/>
</dbReference>
<dbReference type="Pfam" id="PF01546">
    <property type="entry name" value="Peptidase_M20"/>
    <property type="match status" value="1"/>
</dbReference>
<dbReference type="CDD" id="cd03884">
    <property type="entry name" value="M20_bAS"/>
    <property type="match status" value="1"/>
</dbReference>
<dbReference type="Gene3D" id="3.40.630.10">
    <property type="entry name" value="Zn peptidases"/>
    <property type="match status" value="1"/>
</dbReference>
<evidence type="ECO:0000313" key="5">
    <source>
        <dbReference type="Proteomes" id="UP001524478"/>
    </source>
</evidence>
<comment type="similarity">
    <text evidence="1">Belongs to the peptidase M20 family.</text>
</comment>
<organism evidence="4 5">
    <name type="scientific">Tissierella carlieri</name>
    <dbReference type="NCBI Taxonomy" id="689904"/>
    <lineage>
        <taxon>Bacteria</taxon>
        <taxon>Bacillati</taxon>
        <taxon>Bacillota</taxon>
        <taxon>Tissierellia</taxon>
        <taxon>Tissierellales</taxon>
        <taxon>Tissierellaceae</taxon>
        <taxon>Tissierella</taxon>
    </lineage>
</organism>
<dbReference type="EMBL" id="JANGAC010000022">
    <property type="protein sequence ID" value="MCQ4925476.1"/>
    <property type="molecule type" value="Genomic_DNA"/>
</dbReference>
<dbReference type="InterPro" id="IPR002933">
    <property type="entry name" value="Peptidase_M20"/>
</dbReference>
<dbReference type="PANTHER" id="PTHR32494">
    <property type="entry name" value="ALLANTOATE DEIMINASE-RELATED"/>
    <property type="match status" value="1"/>
</dbReference>
<evidence type="ECO:0000256" key="1">
    <source>
        <dbReference type="ARBA" id="ARBA00006153"/>
    </source>
</evidence>
<name>A0ABT1SG49_9FIRM</name>
<evidence type="ECO:0000313" key="4">
    <source>
        <dbReference type="EMBL" id="MCQ4925476.1"/>
    </source>
</evidence>
<keyword evidence="5" id="KW-1185">Reference proteome</keyword>
<gene>
    <name evidence="4" type="ORF">NE686_20390</name>
</gene>
<proteinExistence type="inferred from homology"/>
<dbReference type="InterPro" id="IPR036264">
    <property type="entry name" value="Bact_exopeptidase_dim_dom"/>
</dbReference>
<dbReference type="InterPro" id="IPR011650">
    <property type="entry name" value="Peptidase_M20_dimer"/>
</dbReference>
<accession>A0ABT1SG49</accession>
<dbReference type="SUPFAM" id="SSF53187">
    <property type="entry name" value="Zn-dependent exopeptidases"/>
    <property type="match status" value="1"/>
</dbReference>
<feature type="domain" description="Peptidase M20 dimerisation" evidence="3">
    <location>
        <begin position="213"/>
        <end position="313"/>
    </location>
</feature>
<sequence length="412" mass="45313">MESCIERIKNDIENVTRITATPNMGCTRFSYSKEDSEVREYLIKEMKDLGLSIKVDGVGNIRAKYIDNNEDKPSIMMGSHIDTVANGGKFDGLTGVVTALEVIRVIKENNVKINNPIELIAFAEEEGSNFGSTMVGSKILTGAYKLEDLKKIKNDDGISAYQVMKDFGLDVDNVENEVLKKEEVKAMVELHVEQGGILDSEQISIGIVQAIVGMKTYKVKLKGVSNHAGSTPMYLRKDPMVGAAEIIIHMEKAAKEKALKDTVATVGKIHCQPNGSNVIPGQIEFNVDIRDVETEGMEIVARELISKTKEVAEKRGLEYKVDLIGESECVKLSSKLINIIEDTALENKYNFIKMNSGAVHDSAMLPGITDVGMIFVPSINGLSHCPQELTKFEDIKLGCDLLLKTVIKLANE</sequence>
<dbReference type="RefSeq" id="WP_256312930.1">
    <property type="nucleotide sequence ID" value="NZ_JANGAC010000022.1"/>
</dbReference>
<dbReference type="PIRSF" id="PIRSF001235">
    <property type="entry name" value="Amidase_carbamoylase"/>
    <property type="match status" value="1"/>
</dbReference>
<dbReference type="PROSITE" id="PS00758">
    <property type="entry name" value="ARGE_DAPE_CPG2_1"/>
    <property type="match status" value="1"/>
</dbReference>
<dbReference type="Pfam" id="PF07687">
    <property type="entry name" value="M20_dimer"/>
    <property type="match status" value="1"/>
</dbReference>
<keyword evidence="2" id="KW-0378">Hydrolase</keyword>
<dbReference type="NCBIfam" id="NF006771">
    <property type="entry name" value="PRK09290.1-5"/>
    <property type="match status" value="1"/>
</dbReference>
<evidence type="ECO:0000259" key="3">
    <source>
        <dbReference type="Pfam" id="PF07687"/>
    </source>
</evidence>
<dbReference type="InterPro" id="IPR010158">
    <property type="entry name" value="Amidase_Cbmase"/>
</dbReference>
<reference evidence="4 5" key="1">
    <citation type="submission" date="2022-06" db="EMBL/GenBank/DDBJ databases">
        <title>Isolation of gut microbiota from human fecal samples.</title>
        <authorList>
            <person name="Pamer E.G."/>
            <person name="Barat B."/>
            <person name="Waligurski E."/>
            <person name="Medina S."/>
            <person name="Paddock L."/>
            <person name="Mostad J."/>
        </authorList>
    </citation>
    <scope>NUCLEOTIDE SEQUENCE [LARGE SCALE GENOMIC DNA]</scope>
    <source>
        <strain evidence="4 5">DFI.7.95</strain>
    </source>
</reference>
<evidence type="ECO:0000256" key="2">
    <source>
        <dbReference type="ARBA" id="ARBA00022801"/>
    </source>
</evidence>
<protein>
    <submittedName>
        <fullName evidence="4">M20 family metallo-hydrolase</fullName>
    </submittedName>
</protein>